<reference evidence="2 3" key="1">
    <citation type="submission" date="2016-11" db="EMBL/GenBank/DDBJ databases">
        <title>The macronuclear genome of Stentor coeruleus: a giant cell with tiny introns.</title>
        <authorList>
            <person name="Slabodnick M."/>
            <person name="Ruby J.G."/>
            <person name="Reiff S.B."/>
            <person name="Swart E.C."/>
            <person name="Gosai S."/>
            <person name="Prabakaran S."/>
            <person name="Witkowska E."/>
            <person name="Larue G.E."/>
            <person name="Fisher S."/>
            <person name="Freeman R.M."/>
            <person name="Gunawardena J."/>
            <person name="Chu W."/>
            <person name="Stover N.A."/>
            <person name="Gregory B.D."/>
            <person name="Nowacki M."/>
            <person name="Derisi J."/>
            <person name="Roy S.W."/>
            <person name="Marshall W.F."/>
            <person name="Sood P."/>
        </authorList>
    </citation>
    <scope>NUCLEOTIDE SEQUENCE [LARGE SCALE GENOMIC DNA]</scope>
    <source>
        <strain evidence="2">WM001</strain>
    </source>
</reference>
<protein>
    <submittedName>
        <fullName evidence="2">Uncharacterized protein</fullName>
    </submittedName>
</protein>
<keyword evidence="3" id="KW-1185">Reference proteome</keyword>
<dbReference type="AlphaFoldDB" id="A0A1R2CC39"/>
<evidence type="ECO:0000313" key="3">
    <source>
        <dbReference type="Proteomes" id="UP000187209"/>
    </source>
</evidence>
<evidence type="ECO:0000313" key="2">
    <source>
        <dbReference type="EMBL" id="OMJ86578.1"/>
    </source>
</evidence>
<dbReference type="Proteomes" id="UP000187209">
    <property type="component" value="Unassembled WGS sequence"/>
</dbReference>
<gene>
    <name evidence="2" type="ORF">SteCoe_11863</name>
</gene>
<name>A0A1R2CC39_9CILI</name>
<accession>A0A1R2CC39</accession>
<organism evidence="2 3">
    <name type="scientific">Stentor coeruleus</name>
    <dbReference type="NCBI Taxonomy" id="5963"/>
    <lineage>
        <taxon>Eukaryota</taxon>
        <taxon>Sar</taxon>
        <taxon>Alveolata</taxon>
        <taxon>Ciliophora</taxon>
        <taxon>Postciliodesmatophora</taxon>
        <taxon>Heterotrichea</taxon>
        <taxon>Heterotrichida</taxon>
        <taxon>Stentoridae</taxon>
        <taxon>Stentor</taxon>
    </lineage>
</organism>
<sequence>MENPPKLLLGQSSQKPTLKDLCAEDKAKVGQIVQKIALEKATRQKSVEKLCKDKEDLEKTVKSLKSEREKLLQESEYYQSSLSNSLIQIESYQNSQNVSINISNLPSESKTLTPEPSFSVNLRDSLTSISIQASCDKEIQIDELPEKEILIKNPVPIRNDVKNVIAKAQETSMRLQKMLKGTGNFEKTQEFNMNYYRKMPKTEIKPQEFEKSFNNTWSVQETPKKFPSIDENLIKNGHLNDKGYVFLTKTRVSLDSPSIQSKDWLYDSGLRNHEFKGKELSNDDDWKNCSGGMEGTGKFKKNDYKEEEDDMIVIEDTFYDGNLLDVIEEMEDYKTKEIRRFK</sequence>
<dbReference type="EMBL" id="MPUH01000201">
    <property type="protein sequence ID" value="OMJ86578.1"/>
    <property type="molecule type" value="Genomic_DNA"/>
</dbReference>
<proteinExistence type="predicted"/>
<feature type="coiled-coil region" evidence="1">
    <location>
        <begin position="47"/>
        <end position="74"/>
    </location>
</feature>
<dbReference type="OrthoDB" id="5972940at2759"/>
<comment type="caution">
    <text evidence="2">The sequence shown here is derived from an EMBL/GenBank/DDBJ whole genome shotgun (WGS) entry which is preliminary data.</text>
</comment>
<evidence type="ECO:0000256" key="1">
    <source>
        <dbReference type="SAM" id="Coils"/>
    </source>
</evidence>
<keyword evidence="1" id="KW-0175">Coiled coil</keyword>